<keyword evidence="3" id="KW-0677">Repeat</keyword>
<organism evidence="5 6">
    <name type="scientific">Morchella conica CCBAS932</name>
    <dbReference type="NCBI Taxonomy" id="1392247"/>
    <lineage>
        <taxon>Eukaryota</taxon>
        <taxon>Fungi</taxon>
        <taxon>Dikarya</taxon>
        <taxon>Ascomycota</taxon>
        <taxon>Pezizomycotina</taxon>
        <taxon>Pezizomycetes</taxon>
        <taxon>Pezizales</taxon>
        <taxon>Morchellaceae</taxon>
        <taxon>Morchella</taxon>
    </lineage>
</organism>
<dbReference type="InParanoid" id="A0A3N4L8I3"/>
<keyword evidence="6" id="KW-1185">Reference proteome</keyword>
<evidence type="ECO:0000313" key="6">
    <source>
        <dbReference type="Proteomes" id="UP000277580"/>
    </source>
</evidence>
<dbReference type="GO" id="GO:0005829">
    <property type="term" value="C:cytosol"/>
    <property type="evidence" value="ECO:0007669"/>
    <property type="project" value="TreeGrafter"/>
</dbReference>
<evidence type="ECO:0000256" key="1">
    <source>
        <dbReference type="ARBA" id="ARBA00022468"/>
    </source>
</evidence>
<keyword evidence="2" id="KW-0433">Leucine-rich repeat</keyword>
<evidence type="ECO:0000256" key="3">
    <source>
        <dbReference type="ARBA" id="ARBA00022737"/>
    </source>
</evidence>
<dbReference type="GO" id="GO:0005634">
    <property type="term" value="C:nucleus"/>
    <property type="evidence" value="ECO:0007669"/>
    <property type="project" value="TreeGrafter"/>
</dbReference>
<dbReference type="Gene3D" id="3.80.10.10">
    <property type="entry name" value="Ribonuclease Inhibitor"/>
    <property type="match status" value="1"/>
</dbReference>
<dbReference type="OrthoDB" id="184583at2759"/>
<dbReference type="GO" id="GO:0048471">
    <property type="term" value="C:perinuclear region of cytoplasm"/>
    <property type="evidence" value="ECO:0007669"/>
    <property type="project" value="TreeGrafter"/>
</dbReference>
<reference evidence="5 6" key="1">
    <citation type="journal article" date="2018" name="Nat. Ecol. Evol.">
        <title>Pezizomycetes genomes reveal the molecular basis of ectomycorrhizal truffle lifestyle.</title>
        <authorList>
            <person name="Murat C."/>
            <person name="Payen T."/>
            <person name="Noel B."/>
            <person name="Kuo A."/>
            <person name="Morin E."/>
            <person name="Chen J."/>
            <person name="Kohler A."/>
            <person name="Krizsan K."/>
            <person name="Balestrini R."/>
            <person name="Da Silva C."/>
            <person name="Montanini B."/>
            <person name="Hainaut M."/>
            <person name="Levati E."/>
            <person name="Barry K.W."/>
            <person name="Belfiori B."/>
            <person name="Cichocki N."/>
            <person name="Clum A."/>
            <person name="Dockter R.B."/>
            <person name="Fauchery L."/>
            <person name="Guy J."/>
            <person name="Iotti M."/>
            <person name="Le Tacon F."/>
            <person name="Lindquist E.A."/>
            <person name="Lipzen A."/>
            <person name="Malagnac F."/>
            <person name="Mello A."/>
            <person name="Molinier V."/>
            <person name="Miyauchi S."/>
            <person name="Poulain J."/>
            <person name="Riccioni C."/>
            <person name="Rubini A."/>
            <person name="Sitrit Y."/>
            <person name="Splivallo R."/>
            <person name="Traeger S."/>
            <person name="Wang M."/>
            <person name="Zifcakova L."/>
            <person name="Wipf D."/>
            <person name="Zambonelli A."/>
            <person name="Paolocci F."/>
            <person name="Nowrousian M."/>
            <person name="Ottonello S."/>
            <person name="Baldrian P."/>
            <person name="Spatafora J.W."/>
            <person name="Henrissat B."/>
            <person name="Nagy L.G."/>
            <person name="Aury J.M."/>
            <person name="Wincker P."/>
            <person name="Grigoriev I.V."/>
            <person name="Bonfante P."/>
            <person name="Martin F.M."/>
        </authorList>
    </citation>
    <scope>NUCLEOTIDE SEQUENCE [LARGE SCALE GENOMIC DNA]</scope>
    <source>
        <strain evidence="5 6">CCBAS932</strain>
    </source>
</reference>
<dbReference type="AlphaFoldDB" id="A0A3N4L8I3"/>
<dbReference type="CDD" id="cd00116">
    <property type="entry name" value="LRR_RI"/>
    <property type="match status" value="1"/>
</dbReference>
<sequence>MSDKIFILKSKDGKPLKLDTAIDVEPYISSLKGNTTVEEIRLGGNTLGIEACRALGEILKSNKNLKVFKADDIFTGRLISEIPDALTALLTPLLDLPHLHTVDLSDNAFGGRLAEPLRDFYSKAGPLRHLLLNNNGLGPAGGTIVANAIRDLASLKATNSSFPPLETIVCGRNRLENGSMDAWAAAYAAHKTLKTVKMVQNGIRQEGIDKLLRDGLSKCAGLETVDLQDNTFTSYGATALATVVTGWSDMVELAVGDCLLGARGGTILAEALGQGKNKAIQTLRLQFNEIDAKGVEALERAVKQSLPVLRLMELNGNKFSEDDVAISALREIFENRGFGELDELDELEEESDEDEDEDEDEEEDDEKEDIVKDAEDEEQKKVPQRKDAVVDELADILGGTKI</sequence>
<dbReference type="GO" id="GO:0005096">
    <property type="term" value="F:GTPase activator activity"/>
    <property type="evidence" value="ECO:0007669"/>
    <property type="project" value="UniProtKB-KW"/>
</dbReference>
<keyword evidence="1" id="KW-0343">GTPase activation</keyword>
<dbReference type="InterPro" id="IPR001611">
    <property type="entry name" value="Leu-rich_rpt"/>
</dbReference>
<dbReference type="GO" id="GO:0006913">
    <property type="term" value="P:nucleocytoplasmic transport"/>
    <property type="evidence" value="ECO:0007669"/>
    <property type="project" value="TreeGrafter"/>
</dbReference>
<dbReference type="SUPFAM" id="SSF52047">
    <property type="entry name" value="RNI-like"/>
    <property type="match status" value="1"/>
</dbReference>
<feature type="compositionally biased region" description="Acidic residues" evidence="4">
    <location>
        <begin position="341"/>
        <end position="368"/>
    </location>
</feature>
<evidence type="ECO:0000313" key="5">
    <source>
        <dbReference type="EMBL" id="RPB16941.1"/>
    </source>
</evidence>
<dbReference type="InterPro" id="IPR032675">
    <property type="entry name" value="LRR_dom_sf"/>
</dbReference>
<accession>A0A3N4L8I3</accession>
<dbReference type="GO" id="GO:0031267">
    <property type="term" value="F:small GTPase binding"/>
    <property type="evidence" value="ECO:0007669"/>
    <property type="project" value="TreeGrafter"/>
</dbReference>
<proteinExistence type="predicted"/>
<dbReference type="SMART" id="SM00368">
    <property type="entry name" value="LRR_RI"/>
    <property type="match status" value="6"/>
</dbReference>
<feature type="region of interest" description="Disordered" evidence="4">
    <location>
        <begin position="341"/>
        <end position="387"/>
    </location>
</feature>
<gene>
    <name evidence="5" type="ORF">P167DRAFT_480265</name>
</gene>
<evidence type="ECO:0000256" key="4">
    <source>
        <dbReference type="SAM" id="MobiDB-lite"/>
    </source>
</evidence>
<dbReference type="STRING" id="1392247.A0A3N4L8I3"/>
<dbReference type="PANTHER" id="PTHR24113:SF12">
    <property type="entry name" value="RAN GTPASE-ACTIVATING PROTEIN 1"/>
    <property type="match status" value="1"/>
</dbReference>
<protein>
    <submittedName>
        <fullName evidence="5">RNI-like protein</fullName>
    </submittedName>
</protein>
<dbReference type="Proteomes" id="UP000277580">
    <property type="component" value="Unassembled WGS sequence"/>
</dbReference>
<feature type="compositionally biased region" description="Basic and acidic residues" evidence="4">
    <location>
        <begin position="369"/>
        <end position="387"/>
    </location>
</feature>
<dbReference type="FunCoup" id="A0A3N4L8I3">
    <property type="interactions" value="141"/>
</dbReference>
<dbReference type="EMBL" id="ML119107">
    <property type="protein sequence ID" value="RPB16941.1"/>
    <property type="molecule type" value="Genomic_DNA"/>
</dbReference>
<dbReference type="PANTHER" id="PTHR24113">
    <property type="entry name" value="RAN GTPASE-ACTIVATING PROTEIN 1"/>
    <property type="match status" value="1"/>
</dbReference>
<dbReference type="InterPro" id="IPR027038">
    <property type="entry name" value="RanGap"/>
</dbReference>
<name>A0A3N4L8I3_9PEZI</name>
<evidence type="ECO:0000256" key="2">
    <source>
        <dbReference type="ARBA" id="ARBA00022614"/>
    </source>
</evidence>
<dbReference type="Pfam" id="PF13516">
    <property type="entry name" value="LRR_6"/>
    <property type="match status" value="3"/>
</dbReference>